<feature type="domain" description="Alpha/beta hydrolase fold-3" evidence="2">
    <location>
        <begin position="84"/>
        <end position="293"/>
    </location>
</feature>
<evidence type="ECO:0000313" key="4">
    <source>
        <dbReference type="Proteomes" id="UP000242367"/>
    </source>
</evidence>
<dbReference type="Proteomes" id="UP000242367">
    <property type="component" value="Unassembled WGS sequence"/>
</dbReference>
<evidence type="ECO:0000313" key="3">
    <source>
        <dbReference type="EMBL" id="POM27523.1"/>
    </source>
</evidence>
<evidence type="ECO:0000259" key="2">
    <source>
        <dbReference type="Pfam" id="PF07859"/>
    </source>
</evidence>
<keyword evidence="4" id="KW-1185">Reference proteome</keyword>
<accession>A0A2P4UR56</accession>
<dbReference type="Pfam" id="PF07859">
    <property type="entry name" value="Abhydrolase_3"/>
    <property type="match status" value="1"/>
</dbReference>
<dbReference type="AlphaFoldDB" id="A0A2P4UR56"/>
<dbReference type="GO" id="GO:0106435">
    <property type="term" value="F:carboxylesterase activity"/>
    <property type="evidence" value="ECO:0007669"/>
    <property type="project" value="UniProtKB-EC"/>
</dbReference>
<name>A0A2P4UR56_9ACTN</name>
<dbReference type="InterPro" id="IPR013094">
    <property type="entry name" value="AB_hydrolase_3"/>
</dbReference>
<dbReference type="SUPFAM" id="SSF53474">
    <property type="entry name" value="alpha/beta-Hydrolases"/>
    <property type="match status" value="1"/>
</dbReference>
<protein>
    <submittedName>
        <fullName evidence="3">Carboxylesterase NlhH</fullName>
        <ecNumber evidence="3">3.1.1.1</ecNumber>
    </submittedName>
</protein>
<keyword evidence="1 3" id="KW-0378">Hydrolase</keyword>
<comment type="caution">
    <text evidence="3">The sequence shown here is derived from an EMBL/GenBank/DDBJ whole genome shotgun (WGS) entry which is preliminary data.</text>
</comment>
<dbReference type="EC" id="3.1.1.1" evidence="3"/>
<organism evidence="3 4">
    <name type="scientific">Actinomadura rubteroloni</name>
    <dbReference type="NCBI Taxonomy" id="1926885"/>
    <lineage>
        <taxon>Bacteria</taxon>
        <taxon>Bacillati</taxon>
        <taxon>Actinomycetota</taxon>
        <taxon>Actinomycetes</taxon>
        <taxon>Streptosporangiales</taxon>
        <taxon>Thermomonosporaceae</taxon>
        <taxon>Actinomadura</taxon>
    </lineage>
</organism>
<dbReference type="PANTHER" id="PTHR48081">
    <property type="entry name" value="AB HYDROLASE SUPERFAMILY PROTEIN C4A8.06C"/>
    <property type="match status" value="1"/>
</dbReference>
<reference evidence="3 4" key="1">
    <citation type="journal article" date="2017" name="Chemistry">
        <title>Isolation, Biosynthesis and Chemical Modifications of Rubterolones A-F: Rare Tropolone Alkaloids from Actinomadura sp. 5-2.</title>
        <authorList>
            <person name="Guo H."/>
            <person name="Benndorf R."/>
            <person name="Leichnitz D."/>
            <person name="Klassen J.L."/>
            <person name="Vollmers J."/>
            <person name="Gorls H."/>
            <person name="Steinacker M."/>
            <person name="Weigel C."/>
            <person name="Dahse H.M."/>
            <person name="Kaster A.K."/>
            <person name="de Beer Z.W."/>
            <person name="Poulsen M."/>
            <person name="Beemelmanns C."/>
        </authorList>
    </citation>
    <scope>NUCLEOTIDE SEQUENCE [LARGE SCALE GENOMIC DNA]</scope>
    <source>
        <strain evidence="3 4">5-2</strain>
    </source>
</reference>
<dbReference type="Gene3D" id="3.40.50.1820">
    <property type="entry name" value="alpha/beta hydrolase"/>
    <property type="match status" value="1"/>
</dbReference>
<gene>
    <name evidence="3" type="primary">nlhH_1</name>
    <name evidence="3" type="ORF">BTM25_19390</name>
</gene>
<dbReference type="InterPro" id="IPR050300">
    <property type="entry name" value="GDXG_lipolytic_enzyme"/>
</dbReference>
<sequence length="314" mass="32738">MWGAVLIAVGTGAAGFVPPGAAASPAVPPGARSGGSVAAGSAVMVTPDLPRFRTYAYGKGGKQRLDAYWRAPVKSARSRPGPAVLLLHGGYWIEGDKRDWKYVARRLAGDGFTVFAADYRLAGPHAVWPAQRDDALAALRFVKKNARRWNVDPGRIVAVGSSAGGMLATQLGTYGEGAKQVRGVVALSPVNNPYLAYRQGDAPDASPRQAKLRRAVVDLLGCVPGAGDDDLCWDRADDADAAVHASAGDAPMLLMHAAGDFVPVTHSTELASALRAVGVPATVRTVTGAGHGTAQLSDPGVYPRILAFLRARTR</sequence>
<evidence type="ECO:0000256" key="1">
    <source>
        <dbReference type="ARBA" id="ARBA00022801"/>
    </source>
</evidence>
<dbReference type="InterPro" id="IPR029058">
    <property type="entry name" value="AB_hydrolase_fold"/>
</dbReference>
<proteinExistence type="predicted"/>
<dbReference type="EMBL" id="MTBP01000001">
    <property type="protein sequence ID" value="POM27523.1"/>
    <property type="molecule type" value="Genomic_DNA"/>
</dbReference>